<organism evidence="3 4">
    <name type="scientific">Tritrichomonas musculus</name>
    <dbReference type="NCBI Taxonomy" id="1915356"/>
    <lineage>
        <taxon>Eukaryota</taxon>
        <taxon>Metamonada</taxon>
        <taxon>Parabasalia</taxon>
        <taxon>Tritrichomonadida</taxon>
        <taxon>Tritrichomonadidae</taxon>
        <taxon>Tritrichomonas</taxon>
    </lineage>
</organism>
<protein>
    <recommendedName>
        <fullName evidence="5">DUF3447 domain-containing protein</fullName>
    </recommendedName>
</protein>
<accession>A0ABR2KAV4</accession>
<dbReference type="PANTHER" id="PTHR24198:SF165">
    <property type="entry name" value="ANKYRIN REPEAT-CONTAINING PROTEIN-RELATED"/>
    <property type="match status" value="1"/>
</dbReference>
<dbReference type="PANTHER" id="PTHR24198">
    <property type="entry name" value="ANKYRIN REPEAT AND PROTEIN KINASE DOMAIN-CONTAINING PROTEIN"/>
    <property type="match status" value="1"/>
</dbReference>
<keyword evidence="4" id="KW-1185">Reference proteome</keyword>
<dbReference type="SUPFAM" id="SSF48403">
    <property type="entry name" value="Ankyrin repeat"/>
    <property type="match status" value="1"/>
</dbReference>
<keyword evidence="2" id="KW-0040">ANK repeat</keyword>
<proteinExistence type="predicted"/>
<evidence type="ECO:0000313" key="4">
    <source>
        <dbReference type="Proteomes" id="UP001470230"/>
    </source>
</evidence>
<dbReference type="InterPro" id="IPR036770">
    <property type="entry name" value="Ankyrin_rpt-contain_sf"/>
</dbReference>
<evidence type="ECO:0000256" key="2">
    <source>
        <dbReference type="ARBA" id="ARBA00023043"/>
    </source>
</evidence>
<dbReference type="Pfam" id="PF12796">
    <property type="entry name" value="Ank_2"/>
    <property type="match status" value="1"/>
</dbReference>
<reference evidence="3 4" key="1">
    <citation type="submission" date="2024-04" db="EMBL/GenBank/DDBJ databases">
        <title>Tritrichomonas musculus Genome.</title>
        <authorList>
            <person name="Alves-Ferreira E."/>
            <person name="Grigg M."/>
            <person name="Lorenzi H."/>
            <person name="Galac M."/>
        </authorList>
    </citation>
    <scope>NUCLEOTIDE SEQUENCE [LARGE SCALE GENOMIC DNA]</scope>
    <source>
        <strain evidence="3 4">EAF2021</strain>
    </source>
</reference>
<dbReference type="EMBL" id="JAPFFF010000006">
    <property type="protein sequence ID" value="KAK8888027.1"/>
    <property type="molecule type" value="Genomic_DNA"/>
</dbReference>
<evidence type="ECO:0008006" key="5">
    <source>
        <dbReference type="Google" id="ProtNLM"/>
    </source>
</evidence>
<sequence length="583" mass="68758">MKYVFEDQSSIKLYARIQKRLSSLKPNSRKKSIDKVFEIIPPEFLEEKEKLTMICQLFAKLARTTFNMGKVVIQLFERIMDQIKKYLQDESSLFWNIFGGIMYFKLWMFEEGLISVEKIILSAQLEKTPAIAEYFLPEIIDNEPDFFYKEIKYKFPIFSNEDSYSKETIEKTKLLRKKHFQWIKESGDRHDPSYLEIETNPLRLAIKLDDVDIFQALLSQSNLSINSNIQESVVEQFVIDQHEYRLIEYAAEYNSINIFKFLLMNDAELKPSLISSAIFSCNYEIIHIVETKLTQEFEKSSLLNAIASWNQKVARYVTSNYNFDYLYERESKNENEDNNNESKILTIINETFYSLNFRFLKSTLLPFFRHNPSFVQRNIHNILFKTFSDMSGYLTLEILKHPEIDVNYISKRSKKSFLFAACQKNNLKAVEILLKYANIDVNCLVMFGFSPLFYSCAFFCDTKILKMLCNHPKIEINAQDERDGLTAFQMALSRGNAYAVKYLTENYNDIEEEAHFSELASFCLSKRHLMSAKYLVKFFSENCQKDNFSQLIENSRKYLRSQIQSDYSDEFDQIVEEVEKENN</sequence>
<comment type="caution">
    <text evidence="3">The sequence shown here is derived from an EMBL/GenBank/DDBJ whole genome shotgun (WGS) entry which is preliminary data.</text>
</comment>
<dbReference type="SMART" id="SM00248">
    <property type="entry name" value="ANK"/>
    <property type="match status" value="5"/>
</dbReference>
<gene>
    <name evidence="3" type="ORF">M9Y10_039087</name>
</gene>
<evidence type="ECO:0000256" key="1">
    <source>
        <dbReference type="ARBA" id="ARBA00022737"/>
    </source>
</evidence>
<dbReference type="Gene3D" id="1.25.40.20">
    <property type="entry name" value="Ankyrin repeat-containing domain"/>
    <property type="match status" value="2"/>
</dbReference>
<evidence type="ECO:0000313" key="3">
    <source>
        <dbReference type="EMBL" id="KAK8888027.1"/>
    </source>
</evidence>
<name>A0ABR2KAV4_9EUKA</name>
<dbReference type="Proteomes" id="UP001470230">
    <property type="component" value="Unassembled WGS sequence"/>
</dbReference>
<dbReference type="InterPro" id="IPR002110">
    <property type="entry name" value="Ankyrin_rpt"/>
</dbReference>
<keyword evidence="1" id="KW-0677">Repeat</keyword>